<dbReference type="Proteomes" id="UP001732700">
    <property type="component" value="Chromosome 7D"/>
</dbReference>
<evidence type="ECO:0000313" key="2">
    <source>
        <dbReference type="Proteomes" id="UP001732700"/>
    </source>
</evidence>
<organism evidence="1 2">
    <name type="scientific">Avena sativa</name>
    <name type="common">Oat</name>
    <dbReference type="NCBI Taxonomy" id="4498"/>
    <lineage>
        <taxon>Eukaryota</taxon>
        <taxon>Viridiplantae</taxon>
        <taxon>Streptophyta</taxon>
        <taxon>Embryophyta</taxon>
        <taxon>Tracheophyta</taxon>
        <taxon>Spermatophyta</taxon>
        <taxon>Magnoliopsida</taxon>
        <taxon>Liliopsida</taxon>
        <taxon>Poales</taxon>
        <taxon>Poaceae</taxon>
        <taxon>BOP clade</taxon>
        <taxon>Pooideae</taxon>
        <taxon>Poodae</taxon>
        <taxon>Poeae</taxon>
        <taxon>Poeae Chloroplast Group 1 (Aveneae type)</taxon>
        <taxon>Aveninae</taxon>
        <taxon>Avena</taxon>
    </lineage>
</organism>
<name>A0ACD6A9U8_AVESA</name>
<proteinExistence type="predicted"/>
<accession>A0ACD6A9U8</accession>
<dbReference type="EnsemblPlants" id="AVESA.00010b.r2.7DG1361840.1">
    <property type="protein sequence ID" value="AVESA.00010b.r2.7DG1361840.1.CDS"/>
    <property type="gene ID" value="AVESA.00010b.r2.7DG1361840"/>
</dbReference>
<keyword evidence="2" id="KW-1185">Reference proteome</keyword>
<sequence>MALAAAAAAVLALALLMAALQVSAADMCTRRCGSVSVPYPFGIGPAAACSLPGFNLTCDARSRLLLGDGTLRVVNIFIGNSTVRVVRTATGGGEISIDGDGNGTLGGGLTSDGPYRVSFRNELVVVGCDVMATLRVRASNMVAGGCASVCIGDQEYLFSKERYRKDDNAGMGFCRANIYSVSEPDQSYSYDVRFTRFGLNHTLPSRVFVAEGGWVDSPTVLDDLTKVKVVEDLSRPAMAVPLVLDWEVLGFGYGARPHACPRDTRRAVCKSNNSVCSSRIRGFVCSCQHGYEGNPYVADGCTDVKECEHPEKYGCYGECRELAGSFQCWCPKGSHGNHSLPGGCVKSANTGLVIGIGVAIGASVIIFILIALFIIRMFKHQREEKLKKKFFKQNRGQLLEQLVSQRADIAERMIIPLEELKKATNNFDKARVLGRGGHGMVYKGILSDLHVVAIKKPKMAVQKEIDEFINEVAILSQINHRNVVKLHGCCLETEVPMLVYEFISNGTLFDHLHVTSLSWKHRLRIATETAKSLAYLHSAVSVPIIHRDIKSANILLDDTLTAKVADFGASRYIPIEKTAVTTTVQGTLGYLDPMYFYTWRLTENSDVYSFGIILIELLTRKKPFSYVSPEGDGLAAHFVTMFVEGNLLQILDPLVIDDGGEEVRGVAALAVSCVKLKGEDRPTMRQVEWTLEGFQEAKNNVLDSTADVEFKNTDNARNYSSTKDESSTLESTRQYSMEEEFNLSARYPR</sequence>
<reference evidence="1" key="1">
    <citation type="submission" date="2021-05" db="EMBL/GenBank/DDBJ databases">
        <authorList>
            <person name="Scholz U."/>
            <person name="Mascher M."/>
            <person name="Fiebig A."/>
        </authorList>
    </citation>
    <scope>NUCLEOTIDE SEQUENCE [LARGE SCALE GENOMIC DNA]</scope>
</reference>
<reference evidence="1" key="2">
    <citation type="submission" date="2025-09" db="UniProtKB">
        <authorList>
            <consortium name="EnsemblPlants"/>
        </authorList>
    </citation>
    <scope>IDENTIFICATION</scope>
</reference>
<evidence type="ECO:0000313" key="1">
    <source>
        <dbReference type="EnsemblPlants" id="AVESA.00010b.r2.7DG1361840.1.CDS"/>
    </source>
</evidence>
<protein>
    <submittedName>
        <fullName evidence="1">Uncharacterized protein</fullName>
    </submittedName>
</protein>